<sequence length="130" mass="15111">MKVTTNSKEKLLIYAIVLEAVQDSASNQSQDVRTLDKNRKLVIEKLDANCQFQLSHFLLAPIRHMTHELHDNYDFTTYITEIVDKKMEQFIHPKMVIHTLSKLHKNGLNIAEVKASKLYLLDNLYDLTDI</sequence>
<dbReference type="AlphaFoldDB" id="A0A3P5WYB9"/>
<dbReference type="RefSeq" id="WP_124069424.1">
    <property type="nucleotide sequence ID" value="NZ_CBCRXF010000023.1"/>
</dbReference>
<dbReference type="OrthoDB" id="2991372at2"/>
<evidence type="ECO:0000313" key="2">
    <source>
        <dbReference type="Proteomes" id="UP000270468"/>
    </source>
</evidence>
<gene>
    <name evidence="1" type="ORF">FILTAD_00995</name>
</gene>
<reference evidence="1 2" key="1">
    <citation type="submission" date="2018-11" db="EMBL/GenBank/DDBJ databases">
        <authorList>
            <person name="Criscuolo A."/>
        </authorList>
    </citation>
    <scope>NUCLEOTIDE SEQUENCE [LARGE SCALE GENOMIC DNA]</scope>
    <source>
        <strain evidence="1">ATB-66</strain>
    </source>
</reference>
<dbReference type="EMBL" id="UXAV01000029">
    <property type="protein sequence ID" value="VDC24030.1"/>
    <property type="molecule type" value="Genomic_DNA"/>
</dbReference>
<accession>A0A3P5WYB9</accession>
<protein>
    <submittedName>
        <fullName evidence="1">Uncharacterized protein</fullName>
    </submittedName>
</protein>
<evidence type="ECO:0000313" key="1">
    <source>
        <dbReference type="EMBL" id="VDC24030.1"/>
    </source>
</evidence>
<proteinExistence type="predicted"/>
<organism evidence="1 2">
    <name type="scientific">Filibacter tadaridae</name>
    <dbReference type="NCBI Taxonomy" id="2483811"/>
    <lineage>
        <taxon>Bacteria</taxon>
        <taxon>Bacillati</taxon>
        <taxon>Bacillota</taxon>
        <taxon>Bacilli</taxon>
        <taxon>Bacillales</taxon>
        <taxon>Caryophanaceae</taxon>
        <taxon>Filibacter</taxon>
    </lineage>
</organism>
<name>A0A3P5WYB9_9BACL</name>
<dbReference type="Proteomes" id="UP000270468">
    <property type="component" value="Unassembled WGS sequence"/>
</dbReference>
<keyword evidence="2" id="KW-1185">Reference proteome</keyword>